<dbReference type="PANTHER" id="PTHR36120">
    <property type="entry name" value="FUCOSE ISOMERASE"/>
    <property type="match status" value="1"/>
</dbReference>
<dbReference type="STRING" id="1121326.CLMAG_38770"/>
<dbReference type="AlphaFoldDB" id="A0A161X9Q9"/>
<dbReference type="InterPro" id="IPR009015">
    <property type="entry name" value="Fucose_isomerase_N/cen_sf"/>
</dbReference>
<sequence length="472" mass="52823">MDFKIKLGVAPTRRSIFSKEDALKFKGLTAKKLQKLGIDYVDIEGINEEGLLHSESDVDKIVEKFKEEKVNALFFPHCNFGSEDLVCKVASELKLPILLWGPRDEAPLADGSRLRDSQCGLFATGKILRRFNLPFTYIPNCTLEDETFERGLKNFIAATNVVKEFKKIRILQISTRPADFWTMMCNEGELLEKFGIQIRPLAMSEFANRILKLEKENDSEVRDTIRYLKSNMEICVPDNAVTRLAAMKVAMKRYTAEFGCNAVAIQCWNAMQEVLSVMPCVANALMTDEGIPVVCETDIHGAITAVMAQAAAMGKTVPFFADWTVVHPTNKNGELLQHCGPWPLSLVKKGIKAKFGGPFAFPEHLPGSVHAEIEGGEMSILRFDGDHGKYSVLLGNAKGIDGPFTQGTYVWIEVKNWTKLEDKLVTGPYVHHCVGIHSDIVPVIYEACKYIPELSPDLYDDNGEEIKKWLRG</sequence>
<dbReference type="RefSeq" id="WP_066626058.1">
    <property type="nucleotide sequence ID" value="NZ_FQXL01000042.1"/>
</dbReference>
<evidence type="ECO:0000256" key="1">
    <source>
        <dbReference type="ARBA" id="ARBA00023235"/>
    </source>
</evidence>
<evidence type="ECO:0000256" key="2">
    <source>
        <dbReference type="ARBA" id="ARBA00023277"/>
    </source>
</evidence>
<dbReference type="SUPFAM" id="SSF53743">
    <property type="entry name" value="FucI/AraA N-terminal and middle domains"/>
    <property type="match status" value="1"/>
</dbReference>
<dbReference type="GO" id="GO:0005737">
    <property type="term" value="C:cytoplasm"/>
    <property type="evidence" value="ECO:0007669"/>
    <property type="project" value="InterPro"/>
</dbReference>
<proteinExistence type="predicted"/>
<evidence type="ECO:0000313" key="4">
    <source>
        <dbReference type="Proteomes" id="UP000076603"/>
    </source>
</evidence>
<dbReference type="GO" id="GO:0005996">
    <property type="term" value="P:monosaccharide metabolic process"/>
    <property type="evidence" value="ECO:0007669"/>
    <property type="project" value="InterPro"/>
</dbReference>
<gene>
    <name evidence="3" type="ORF">CLMAG_38770</name>
</gene>
<keyword evidence="2" id="KW-0119">Carbohydrate metabolism</keyword>
<name>A0A161X9Q9_9CLOT</name>
<dbReference type="Proteomes" id="UP000076603">
    <property type="component" value="Unassembled WGS sequence"/>
</dbReference>
<protein>
    <recommendedName>
        <fullName evidence="5">Fucose isomerase</fullName>
    </recommendedName>
</protein>
<dbReference type="GO" id="GO:0016861">
    <property type="term" value="F:intramolecular oxidoreductase activity, interconverting aldoses and ketoses"/>
    <property type="evidence" value="ECO:0007669"/>
    <property type="project" value="InterPro"/>
</dbReference>
<dbReference type="PATRIC" id="fig|1121326.3.peg.3924"/>
<dbReference type="CDD" id="cd00578">
    <property type="entry name" value="L-fuc_L-ara-isomerases"/>
    <property type="match status" value="1"/>
</dbReference>
<reference evidence="3 4" key="1">
    <citation type="submission" date="2016-04" db="EMBL/GenBank/DDBJ databases">
        <title>Genome sequence of Clostridium magnum DSM 2767.</title>
        <authorList>
            <person name="Poehlein A."/>
            <person name="Uhlig R."/>
            <person name="Fischer R."/>
            <person name="Bahl H."/>
            <person name="Daniel R."/>
        </authorList>
    </citation>
    <scope>NUCLEOTIDE SEQUENCE [LARGE SCALE GENOMIC DNA]</scope>
    <source>
        <strain evidence="3 4">DSM 2767</strain>
    </source>
</reference>
<evidence type="ECO:0008006" key="5">
    <source>
        <dbReference type="Google" id="ProtNLM"/>
    </source>
</evidence>
<evidence type="ECO:0000313" key="3">
    <source>
        <dbReference type="EMBL" id="KZL90966.1"/>
    </source>
</evidence>
<accession>A0A161X9Q9</accession>
<keyword evidence="1" id="KW-0413">Isomerase</keyword>
<keyword evidence="4" id="KW-1185">Reference proteome</keyword>
<dbReference type="EMBL" id="LWAE01000004">
    <property type="protein sequence ID" value="KZL90966.1"/>
    <property type="molecule type" value="Genomic_DNA"/>
</dbReference>
<dbReference type="PANTHER" id="PTHR36120:SF1">
    <property type="entry name" value="L-FUCOSE ISOMERASE C-TERMINAL DOMAIN-CONTAINING PROTEIN"/>
    <property type="match status" value="1"/>
</dbReference>
<comment type="caution">
    <text evidence="3">The sequence shown here is derived from an EMBL/GenBank/DDBJ whole genome shotgun (WGS) entry which is preliminary data.</text>
</comment>
<organism evidence="3 4">
    <name type="scientific">Clostridium magnum DSM 2767</name>
    <dbReference type="NCBI Taxonomy" id="1121326"/>
    <lineage>
        <taxon>Bacteria</taxon>
        <taxon>Bacillati</taxon>
        <taxon>Bacillota</taxon>
        <taxon>Clostridia</taxon>
        <taxon>Eubacteriales</taxon>
        <taxon>Clostridiaceae</taxon>
        <taxon>Clostridium</taxon>
    </lineage>
</organism>